<dbReference type="PROSITE" id="PS50231">
    <property type="entry name" value="RICIN_B_LECTIN"/>
    <property type="match status" value="1"/>
</dbReference>
<keyword evidence="1" id="KW-0732">Signal</keyword>
<dbReference type="SUPFAM" id="SSF50370">
    <property type="entry name" value="Ricin B-like lectins"/>
    <property type="match status" value="1"/>
</dbReference>
<dbReference type="RefSeq" id="WP_344337755.1">
    <property type="nucleotide sequence ID" value="NZ_BAAAKJ010000217.1"/>
</dbReference>
<dbReference type="InterPro" id="IPR000772">
    <property type="entry name" value="Ricin_B_lectin"/>
</dbReference>
<dbReference type="CDD" id="cd00161">
    <property type="entry name" value="beta-trefoil_Ricin-like"/>
    <property type="match status" value="1"/>
</dbReference>
<protein>
    <recommendedName>
        <fullName evidence="2">Ricin B lectin domain-containing protein</fullName>
    </recommendedName>
</protein>
<feature type="domain" description="Ricin B lectin" evidence="2">
    <location>
        <begin position="178"/>
        <end position="328"/>
    </location>
</feature>
<reference evidence="4" key="1">
    <citation type="journal article" date="2019" name="Int. J. Syst. Evol. Microbiol.">
        <title>The Global Catalogue of Microorganisms (GCM) 10K type strain sequencing project: providing services to taxonomists for standard genome sequencing and annotation.</title>
        <authorList>
            <consortium name="The Broad Institute Genomics Platform"/>
            <consortium name="The Broad Institute Genome Sequencing Center for Infectious Disease"/>
            <person name="Wu L."/>
            <person name="Ma J."/>
        </authorList>
    </citation>
    <scope>NUCLEOTIDE SEQUENCE [LARGE SCALE GENOMIC DNA]</scope>
    <source>
        <strain evidence="4">JCM 12393</strain>
    </source>
</reference>
<dbReference type="InterPro" id="IPR035992">
    <property type="entry name" value="Ricin_B-like_lectins"/>
</dbReference>
<sequence length="338" mass="35255">MHPLKRRLARTATVATTALALAGALAQPAAAVTFIGRDVPTTVTIAPGESAAVPWTYQNTGGAGSLPASGMTAVFTAPGNTVFAPQTTVPTQYSGDGSAWGANNVGLRNCALSNGNRTLTCEGYGRNGGNSGWPAKGYFRFSPQVTVDAGAPADTVLPRGNGSFRYTNPGSATEYTITDGTLTVATPPRPPSGMCLDVGNTRVNADNVRIWQCLDHTNQRFVIDDGRIKVADTVGTGGTGGTGGPEMCLDADNTGTNGDNVRIWACEYTQAAEANQSWLLRRGSVVLESTVGSAQEMCLDVGGTRDNGDNVFLYTCGAANPNQKFLVENGYFKVRDTV</sequence>
<dbReference type="SMART" id="SM00458">
    <property type="entry name" value="RICIN"/>
    <property type="match status" value="1"/>
</dbReference>
<gene>
    <name evidence="3" type="ORF">GCM10009639_39740</name>
</gene>
<evidence type="ECO:0000259" key="2">
    <source>
        <dbReference type="SMART" id="SM00458"/>
    </source>
</evidence>
<proteinExistence type="predicted"/>
<dbReference type="Gene3D" id="2.80.10.50">
    <property type="match status" value="2"/>
</dbReference>
<dbReference type="EMBL" id="BAAAKJ010000217">
    <property type="protein sequence ID" value="GAA1399676.1"/>
    <property type="molecule type" value="Genomic_DNA"/>
</dbReference>
<feature type="chain" id="PRO_5047399255" description="Ricin B lectin domain-containing protein" evidence="1">
    <location>
        <begin position="32"/>
        <end position="338"/>
    </location>
</feature>
<name>A0ABP4IVM6_9ACTN</name>
<accession>A0ABP4IVM6</accession>
<feature type="signal peptide" evidence="1">
    <location>
        <begin position="1"/>
        <end position="31"/>
    </location>
</feature>
<evidence type="ECO:0000313" key="4">
    <source>
        <dbReference type="Proteomes" id="UP001499863"/>
    </source>
</evidence>
<dbReference type="Pfam" id="PF00652">
    <property type="entry name" value="Ricin_B_lectin"/>
    <property type="match status" value="1"/>
</dbReference>
<organism evidence="3 4">
    <name type="scientific">Kitasatospora putterlickiae</name>
    <dbReference type="NCBI Taxonomy" id="221725"/>
    <lineage>
        <taxon>Bacteria</taxon>
        <taxon>Bacillati</taxon>
        <taxon>Actinomycetota</taxon>
        <taxon>Actinomycetes</taxon>
        <taxon>Kitasatosporales</taxon>
        <taxon>Streptomycetaceae</taxon>
        <taxon>Kitasatospora</taxon>
    </lineage>
</organism>
<evidence type="ECO:0000256" key="1">
    <source>
        <dbReference type="SAM" id="SignalP"/>
    </source>
</evidence>
<comment type="caution">
    <text evidence="3">The sequence shown here is derived from an EMBL/GenBank/DDBJ whole genome shotgun (WGS) entry which is preliminary data.</text>
</comment>
<keyword evidence="4" id="KW-1185">Reference proteome</keyword>
<dbReference type="Proteomes" id="UP001499863">
    <property type="component" value="Unassembled WGS sequence"/>
</dbReference>
<evidence type="ECO:0000313" key="3">
    <source>
        <dbReference type="EMBL" id="GAA1399676.1"/>
    </source>
</evidence>